<evidence type="ECO:0000256" key="2">
    <source>
        <dbReference type="SAM" id="MobiDB-lite"/>
    </source>
</evidence>
<keyword evidence="4" id="KW-1185">Reference proteome</keyword>
<proteinExistence type="predicted"/>
<feature type="compositionally biased region" description="Basic and acidic residues" evidence="2">
    <location>
        <begin position="86"/>
        <end position="95"/>
    </location>
</feature>
<protein>
    <submittedName>
        <fullName evidence="3">Uncharacterized protein</fullName>
    </submittedName>
</protein>
<feature type="region of interest" description="Disordered" evidence="2">
    <location>
        <begin position="1018"/>
        <end position="1052"/>
    </location>
</feature>
<feature type="compositionally biased region" description="Acidic residues" evidence="2">
    <location>
        <begin position="1761"/>
        <end position="1806"/>
    </location>
</feature>
<gene>
    <name evidence="3" type="ORF">PGLA1383_LOCUS55286</name>
</gene>
<dbReference type="EMBL" id="CAJNNV010032587">
    <property type="protein sequence ID" value="CAE8640411.1"/>
    <property type="molecule type" value="Genomic_DNA"/>
</dbReference>
<comment type="caution">
    <text evidence="3">The sequence shown here is derived from an EMBL/GenBank/DDBJ whole genome shotgun (WGS) entry which is preliminary data.</text>
</comment>
<feature type="compositionally biased region" description="Basic and acidic residues" evidence="2">
    <location>
        <begin position="849"/>
        <end position="861"/>
    </location>
</feature>
<feature type="region of interest" description="Disordered" evidence="2">
    <location>
        <begin position="731"/>
        <end position="868"/>
    </location>
</feature>
<feature type="compositionally biased region" description="Low complexity" evidence="2">
    <location>
        <begin position="1457"/>
        <end position="1470"/>
    </location>
</feature>
<feature type="region of interest" description="Disordered" evidence="2">
    <location>
        <begin position="1432"/>
        <end position="1484"/>
    </location>
</feature>
<accession>A0A813HRN8</accession>
<keyword evidence="1" id="KW-0175">Coiled coil</keyword>
<feature type="compositionally biased region" description="Basic and acidic residues" evidence="2">
    <location>
        <begin position="798"/>
        <end position="813"/>
    </location>
</feature>
<reference evidence="3" key="1">
    <citation type="submission" date="2021-02" db="EMBL/GenBank/DDBJ databases">
        <authorList>
            <person name="Dougan E. K."/>
            <person name="Rhodes N."/>
            <person name="Thang M."/>
            <person name="Chan C."/>
        </authorList>
    </citation>
    <scope>NUCLEOTIDE SEQUENCE</scope>
</reference>
<feature type="region of interest" description="Disordered" evidence="2">
    <location>
        <begin position="2211"/>
        <end position="2231"/>
    </location>
</feature>
<feature type="compositionally biased region" description="Low complexity" evidence="2">
    <location>
        <begin position="1641"/>
        <end position="1650"/>
    </location>
</feature>
<feature type="compositionally biased region" description="Basic and acidic residues" evidence="2">
    <location>
        <begin position="602"/>
        <end position="621"/>
    </location>
</feature>
<evidence type="ECO:0000256" key="1">
    <source>
        <dbReference type="SAM" id="Coils"/>
    </source>
</evidence>
<feature type="region of interest" description="Disordered" evidence="2">
    <location>
        <begin position="3097"/>
        <end position="3181"/>
    </location>
</feature>
<feature type="compositionally biased region" description="Polar residues" evidence="2">
    <location>
        <begin position="3154"/>
        <end position="3168"/>
    </location>
</feature>
<name>A0A813HRN8_POLGL</name>
<feature type="compositionally biased region" description="Gly residues" evidence="2">
    <location>
        <begin position="741"/>
        <end position="752"/>
    </location>
</feature>
<evidence type="ECO:0000313" key="3">
    <source>
        <dbReference type="EMBL" id="CAE8640411.1"/>
    </source>
</evidence>
<feature type="region of interest" description="Disordered" evidence="2">
    <location>
        <begin position="602"/>
        <end position="635"/>
    </location>
</feature>
<feature type="compositionally biased region" description="Acidic residues" evidence="2">
    <location>
        <begin position="1030"/>
        <end position="1042"/>
    </location>
</feature>
<feature type="compositionally biased region" description="Basic and acidic residues" evidence="2">
    <location>
        <begin position="3015"/>
        <end position="3024"/>
    </location>
</feature>
<feature type="region of interest" description="Disordered" evidence="2">
    <location>
        <begin position="3285"/>
        <end position="3329"/>
    </location>
</feature>
<feature type="coiled-coil region" evidence="1">
    <location>
        <begin position="2611"/>
        <end position="2642"/>
    </location>
</feature>
<feature type="region of interest" description="Disordered" evidence="2">
    <location>
        <begin position="1681"/>
        <end position="1815"/>
    </location>
</feature>
<feature type="compositionally biased region" description="Low complexity" evidence="2">
    <location>
        <begin position="3320"/>
        <end position="3329"/>
    </location>
</feature>
<feature type="region of interest" description="Disordered" evidence="2">
    <location>
        <begin position="1598"/>
        <end position="1655"/>
    </location>
</feature>
<feature type="region of interest" description="Disordered" evidence="2">
    <location>
        <begin position="3014"/>
        <end position="3033"/>
    </location>
</feature>
<feature type="compositionally biased region" description="Low complexity" evidence="2">
    <location>
        <begin position="2457"/>
        <end position="2473"/>
    </location>
</feature>
<feature type="region of interest" description="Disordered" evidence="2">
    <location>
        <begin position="1917"/>
        <end position="1960"/>
    </location>
</feature>
<feature type="compositionally biased region" description="Basic and acidic residues" evidence="2">
    <location>
        <begin position="2441"/>
        <end position="2455"/>
    </location>
</feature>
<feature type="compositionally biased region" description="Basic and acidic residues" evidence="2">
    <location>
        <begin position="830"/>
        <end position="840"/>
    </location>
</feature>
<feature type="compositionally biased region" description="Basic and acidic residues" evidence="2">
    <location>
        <begin position="2741"/>
        <end position="2750"/>
    </location>
</feature>
<feature type="compositionally biased region" description="Basic and acidic residues" evidence="2">
    <location>
        <begin position="1695"/>
        <end position="1743"/>
    </location>
</feature>
<feature type="region of interest" description="Disordered" evidence="2">
    <location>
        <begin position="40"/>
        <end position="62"/>
    </location>
</feature>
<feature type="coiled-coil region" evidence="1">
    <location>
        <begin position="415"/>
        <end position="442"/>
    </location>
</feature>
<feature type="region of interest" description="Disordered" evidence="2">
    <location>
        <begin position="2724"/>
        <end position="2753"/>
    </location>
</feature>
<organism evidence="3 4">
    <name type="scientific">Polarella glacialis</name>
    <name type="common">Dinoflagellate</name>
    <dbReference type="NCBI Taxonomy" id="89957"/>
    <lineage>
        <taxon>Eukaryota</taxon>
        <taxon>Sar</taxon>
        <taxon>Alveolata</taxon>
        <taxon>Dinophyceae</taxon>
        <taxon>Suessiales</taxon>
        <taxon>Suessiaceae</taxon>
        <taxon>Polarella</taxon>
    </lineage>
</organism>
<sequence length="3382" mass="364333">MPPKAKGQSAQADNISSLVSNQVFLKTLKESADAIGRNLAKLSHGGDSGDEEDDLAKRKTDAARAMAAAAQAAELSSSKQAKLESSRSFKISREAEDSDNDGEDETLSDEYQEEHLDDDFLNFTENDLHEDDADEFELQAHKTLVASLFDQMKVEQRVDAAAGIELWLEEVRKSCHDESLIINELEDVTILAGEGLDSKRSEIAGMVANRNVINITAMRNFLDNVTNDRSARLQELKLRDKTAFEQFWEGLHGTTESYKKRKKEELEKSVRLTSAAQAFELTGDKSVATPAGYEEEGESKASVQEGKQQLASQMLQVIASQQDEIAYLRSLSEIGTQAMDALKLSLSYVRKMKIETIDDEKGWSLHDDTSADKNVALHLGQVMGRLQMQVFQELLDSKEGRDQVFRSVEEEAAGLAEAHLKQSQLDDEVAELREQAQQLRTQIKQAPTGQARCEELKKQISAAKDAQQTRSANKRKALIAVARMEDGDVEEEEKEFTWAPPDDDVRKEFENNVFEYRQILLESEAVNMVMLANLQTAKDNASFEANQRATGIVIFEDTEVEREAIQEKLQAAQLQLQTLKREFQQMNLESQSSQKYLAELRQNKEQASKDAAEERKKETKAKLRRNSQSAGVDASNVDAASENMLAKEDKLVMRPEFKTKAAEEDYRQSLFACGLLDKKGEPTMDDEITLQPKGLDAATLKALQWDLLRTNGKLQTRLGDLKAKFQAAWGSELPLPDGGAREGGGGGGGGGDAPDLTRRSPRELTKQLSGLLGVGTGQAGSRRASKAAEGSGITEVAVNEKKSEKAVDDKEQQKTGASDQRHHLNTKQGESVKSDDKHPDSVTQPEADLDGRKHEKHKTDDSAGQSAAEAVVTDLGGNRGQVGKVAICNTNTDSNRKQSAAQLIAPEVPAETDVKLMALLTLWNELSELNVHVEDVTKRIHHAKVAQQLQPTGPVLSATPAPKVSDEIPPENREMRRVVNKQQKDLNSLRKKWWDGNNKASKGDVESVQVQAAVKLLLQKPPPIPKGSDDWSDDSDFGEDSSDASLKGAATNQIKETISPQILQRLKAAGRLGVQLATGPTGASAWPLRRDGPALLGGSTHDAGEETRARRHDLKSLKQKPAAMAEKALLEAVSGMEQQERNEHDAYVTQRHDDEPTDDAYETLSVNVAADHGSTHDGVYGLGGATARCASLRIQADSTIAAVRRVQMTAERQVAGFAAARTRAEELSTQAMCRAARAEVSLEAARAAAAAAIRAAGEAAKAETAAAVRAANEASRADTAAAIRAATEAARAETVAAVRAADEASRADTAAAIRAARKAAQAETAAAVRLAEEENERIRRNAKSIIQRLKGTPQATEPSFQAMSSAARAFVSATGLMKLPAEQAHAKAQKLRDTLFERIRKGERLPQMILLQDAQQIMSFCDREYDTGDKVKERQPAVPPPRHLLGPGNVAPSTSDGAPQTLPGALAAAGARRDEEEDMPPHRRGVQPLRCAIRKGPSGVVMNFQRGIQYGPYGPRISQVKVATYKTSGDTLWFLRPGAYVSCDACLKAVPQSRGSLQGASQRSRFAWDEFLCTDCMMNGAGPGSGLTIAGPGSGMTVAGSGSGVADRADRRPPNTATDAEVLGTKERRARPEGPCCDQASPSSGSSRPSCKGWVEAGQQEAGAESFGSFVSRARSRFGQIGQEGKNASHNRSGKKAENIDHSPNRGEGEMEHRDRSKESQSERGIKSQDRDEKRARSQKCHDASTMNQERNEKSRRVWQQDEEDTEGQPQDEEDTEGQQQDMEDTEGQQQDMEDTEGQQQDEEDTQDQHGDGGSTSVTCCCDRCITLPVRSRVRCVCRLCHKGLAPTFRRAIAAAAAVCQVRGVDAAMKLSEGTHSWPAGQSLRQGVHVFAAVGAATVVIVILVLAAAAAWRTRAAGPTQGGGRAAAKRSKRQLTVPPGVRRRPPARNRVGGEQEACGGTMPTEVEKLAREIVEGVAAMAAERPPGDPRRWQRAVEEDSAPAVKSVYGHIQPGDAAVPVFVAKTGRGSDSGWPPVAGAAHAMTSDSGWPPLAGAAHAVTSNSGWPPLAGAAHAMTRRAAAVKDFGEHVVVPRWRQKKASAKDFGEHVVVPRWRQKKASIQDFGEHVVVPRWRQKKASIQDFGEHVVVPKDQWTRLGDSIAEPQGEKATQEATEATEVTLGPTASYAELKRALRNRLARSLSLGRRASTMTDGCPRWGRKSHSARTTRDSRRGWAVPGLSADGFNAEGADREGGALERLRVVAGDGPVSANAAQAAGDWLSSATEALACAVRRGFVLDRSRFQVLPHWCLTPWMARQWTSGMSNLRPGWRGGFAMAATSSRTSVTALENANSPNGWCPVRGAIASLNQCVSRELTQRFLRRCQVIGRLQCEGGVSAHGNCDVWAEFVLFCYILGQRFELSPVSKLQRRVRWRNAPAVWLHRQQEQQQRDERDEPNQHVTASNSSHHSAHSANVAADRGWPQLVPAYAAEQFAAVELRVQQAREQADSTIAAVRRVQMDAERQVAGFAAARTRAEELSTQAMRRAARAEVSLEAARAAAAAAIRAASEAARAETAAAIRAASEAARAETAAAVRAASEAARADTAAAIRAAREAAQAEAAAAIRLAEEENERIRRNAKSIIQRLKGTPQATEPSFQAMNSAARAFVSATGLMKLPAEQARAKAQKLRDTLFERIRKGEKLPQMILLQDAQQIISFCDREYGTGDKVKERQPAAPPVLAAAGARRDEEDMPPHRRGVQPLRCAIRKGPRGVIMNFQRRIQYGPYGPQISQVKVATYKTSRDTLWFSRPGAYVCCDACLKAVPQSRGSLQGAPQRSRFAHDEFLCTDCMMDGVLGTKERRARPEGSGGRHPQRHEAVNVRLSRERVEAQAGAVAGKLLCSSRLDQSLSLAGTSRLVPPLSASGGARAPQETEAIAPLCGLTGSGSGTMKEALSVLQAAAMAGSSSAGKGTQAASEAMAAKLGKGGPSRILPGESFSLSGTSNFFMPDEARAQCVPSAERSEVGKEPKAAGSQSGSAYGAELEELRQMLARETLESSLVEEIEEEESLCALTVRLDAAALMKDEEPSKPVPTIGVGITQLSSATSEGSPQAAGKQDTGTDLSEAGPLRRLAPPALSEDLYDDSQTVRESLQLGPSPGSRATSSTTPLSQDSWADSPRLLSPSGRRTMEYSQTNTSLSQGWTMNGGAATSAYPSTAAMDLEGSLSFSQSMASGSFCRSWKDSSLSEAFSFTKASLKGSGPLLSSSQGAAAADALLDADLRPSGVNELKLKSDELESVTPVPAANEEGRQLGPVAPSVGPRGGTAVEGSPRGSVVSPVVDRQKLEAFTWAVQGAEGLDPELQGELLQLLRSMPAISSAPAATSAAARK</sequence>
<evidence type="ECO:0000313" key="4">
    <source>
        <dbReference type="Proteomes" id="UP000654075"/>
    </source>
</evidence>
<feature type="compositionally biased region" description="Basic and acidic residues" evidence="2">
    <location>
        <begin position="755"/>
        <end position="765"/>
    </location>
</feature>
<feature type="region of interest" description="Disordered" evidence="2">
    <location>
        <begin position="86"/>
        <end position="107"/>
    </location>
</feature>
<dbReference type="Proteomes" id="UP000654075">
    <property type="component" value="Unassembled WGS sequence"/>
</dbReference>
<feature type="compositionally biased region" description="Acidic residues" evidence="2">
    <location>
        <begin position="96"/>
        <end position="107"/>
    </location>
</feature>
<feature type="region of interest" description="Disordered" evidence="2">
    <location>
        <begin position="2440"/>
        <end position="2473"/>
    </location>
</feature>
<feature type="compositionally biased region" description="Basic and acidic residues" evidence="2">
    <location>
        <begin position="1750"/>
        <end position="1760"/>
    </location>
</feature>